<dbReference type="RefSeq" id="WP_017714208.1">
    <property type="nucleotide sequence ID" value="NZ_KB235941.1"/>
</dbReference>
<dbReference type="Pfam" id="PF00498">
    <property type="entry name" value="FHA"/>
    <property type="match status" value="1"/>
</dbReference>
<dbReference type="InterPro" id="IPR008984">
    <property type="entry name" value="SMAD_FHA_dom_sf"/>
</dbReference>
<dbReference type="SMART" id="SM00240">
    <property type="entry name" value="FHA"/>
    <property type="match status" value="1"/>
</dbReference>
<reference evidence="2" key="1">
    <citation type="submission" date="2012-04" db="EMBL/GenBank/DDBJ databases">
        <authorList>
            <person name="Borisov I.G."/>
            <person name="Ivanikova N.V."/>
            <person name="Pinevich A.V."/>
        </authorList>
    </citation>
    <scope>NUCLEOTIDE SEQUENCE</scope>
    <source>
        <strain evidence="2">CALU 1027</strain>
    </source>
</reference>
<gene>
    <name evidence="2" type="ORF">PROH_03920</name>
</gene>
<accession>A0A0M2Q3G0</accession>
<dbReference type="OrthoDB" id="510956at2"/>
<dbReference type="STRING" id="317619.GCA_000332315_04063"/>
<evidence type="ECO:0000313" key="2">
    <source>
        <dbReference type="EMBL" id="KKJ01474.1"/>
    </source>
</evidence>
<evidence type="ECO:0000259" key="1">
    <source>
        <dbReference type="PROSITE" id="PS50006"/>
    </source>
</evidence>
<protein>
    <submittedName>
        <fullName evidence="2">Peptide-binding protein</fullName>
    </submittedName>
</protein>
<dbReference type="Gene3D" id="2.60.200.20">
    <property type="match status" value="1"/>
</dbReference>
<dbReference type="Proteomes" id="UP000034681">
    <property type="component" value="Unassembled WGS sequence"/>
</dbReference>
<organism evidence="2 3">
    <name type="scientific">Prochlorothrix hollandica PCC 9006 = CALU 1027</name>
    <dbReference type="NCBI Taxonomy" id="317619"/>
    <lineage>
        <taxon>Bacteria</taxon>
        <taxon>Bacillati</taxon>
        <taxon>Cyanobacteriota</taxon>
        <taxon>Cyanophyceae</taxon>
        <taxon>Prochlorotrichales</taxon>
        <taxon>Prochlorotrichaceae</taxon>
        <taxon>Prochlorothrix</taxon>
    </lineage>
</organism>
<comment type="caution">
    <text evidence="2">The sequence shown here is derived from an EMBL/GenBank/DDBJ whole genome shotgun (WGS) entry which is preliminary data.</text>
</comment>
<name>A0A0M2Q3G0_PROHO</name>
<dbReference type="SUPFAM" id="SSF49879">
    <property type="entry name" value="SMAD/FHA domain"/>
    <property type="match status" value="1"/>
</dbReference>
<dbReference type="AlphaFoldDB" id="A0A0M2Q3G0"/>
<proteinExistence type="predicted"/>
<evidence type="ECO:0000313" key="3">
    <source>
        <dbReference type="Proteomes" id="UP000034681"/>
    </source>
</evidence>
<feature type="domain" description="FHA" evidence="1">
    <location>
        <begin position="29"/>
        <end position="88"/>
    </location>
</feature>
<dbReference type="EMBL" id="AJTX02000002">
    <property type="protein sequence ID" value="KKJ01474.1"/>
    <property type="molecule type" value="Genomic_DNA"/>
</dbReference>
<dbReference type="PROSITE" id="PS50006">
    <property type="entry name" value="FHA_DOMAIN"/>
    <property type="match status" value="1"/>
</dbReference>
<keyword evidence="3" id="KW-1185">Reference proteome</keyword>
<dbReference type="InterPro" id="IPR000253">
    <property type="entry name" value="FHA_dom"/>
</dbReference>
<sequence>MPSAPHQSHLLIIEDDKGRREFILDGEAYSVGRDPRCAVRLVSQFVSRHHATIVKKTHPSGQTYYHIMDGDDRGKPSANGLLINGRKTSTHDLGHQDEVVLGPGVKVTYFYLDRSMISTVPHDEFDITLISPNMMEDLDEDDDIHDEDTGGDTAIGHVYRVLESPEN</sequence>
<dbReference type="eggNOG" id="COG1716">
    <property type="taxonomic scope" value="Bacteria"/>
</dbReference>